<name>R4Z2I2_9ACTN</name>
<dbReference type="EMBL" id="CANL01000044">
    <property type="protein sequence ID" value="CCM64850.1"/>
    <property type="molecule type" value="Genomic_DNA"/>
</dbReference>
<dbReference type="AlphaFoldDB" id="R4Z2I2"/>
<evidence type="ECO:0000313" key="2">
    <source>
        <dbReference type="EMBL" id="CCM64850.1"/>
    </source>
</evidence>
<accession>R4Z2I2</accession>
<dbReference type="HOGENOM" id="CLU_3041531_0_0_11"/>
<gene>
    <name evidence="2" type="ORF">BN381_490009</name>
</gene>
<reference evidence="2 3" key="1">
    <citation type="journal article" date="2013" name="ISME J.">
        <title>Metabolic model for the filamentous 'Candidatus Microthrix parvicella' based on genomic and metagenomic analyses.</title>
        <authorList>
            <person name="Jon McIlroy S."/>
            <person name="Kristiansen R."/>
            <person name="Albertsen M."/>
            <person name="Michael Karst S."/>
            <person name="Rossetti S."/>
            <person name="Lund Nielsen J."/>
            <person name="Tandoi V."/>
            <person name="James Seviour R."/>
            <person name="Nielsen P.H."/>
        </authorList>
    </citation>
    <scope>NUCLEOTIDE SEQUENCE [LARGE SCALE GENOMIC DNA]</scope>
    <source>
        <strain evidence="2 3">RN1</strain>
    </source>
</reference>
<organism evidence="2 3">
    <name type="scientific">Candidatus Neomicrothrix parvicella RN1</name>
    <dbReference type="NCBI Taxonomy" id="1229780"/>
    <lineage>
        <taxon>Bacteria</taxon>
        <taxon>Bacillati</taxon>
        <taxon>Actinomycetota</taxon>
        <taxon>Acidimicrobiia</taxon>
        <taxon>Acidimicrobiales</taxon>
        <taxon>Microthrixaceae</taxon>
        <taxon>Candidatus Neomicrothrix</taxon>
    </lineage>
</organism>
<feature type="compositionally biased region" description="Polar residues" evidence="1">
    <location>
        <begin position="37"/>
        <end position="46"/>
    </location>
</feature>
<proteinExistence type="predicted"/>
<feature type="region of interest" description="Disordered" evidence="1">
    <location>
        <begin position="28"/>
        <end position="54"/>
    </location>
</feature>
<comment type="caution">
    <text evidence="2">The sequence shown here is derived from an EMBL/GenBank/DDBJ whole genome shotgun (WGS) entry which is preliminary data.</text>
</comment>
<sequence>MGMLERVFTRHLVDEAIEGFGRREKRVRALPDHGRGNLQTDPQGEAQSAILDGL</sequence>
<protein>
    <submittedName>
        <fullName evidence="2">Uncharacterized protein</fullName>
    </submittedName>
</protein>
<evidence type="ECO:0000256" key="1">
    <source>
        <dbReference type="SAM" id="MobiDB-lite"/>
    </source>
</evidence>
<dbReference type="Proteomes" id="UP000018291">
    <property type="component" value="Unassembled WGS sequence"/>
</dbReference>
<evidence type="ECO:0000313" key="3">
    <source>
        <dbReference type="Proteomes" id="UP000018291"/>
    </source>
</evidence>
<keyword evidence="3" id="KW-1185">Reference proteome</keyword>